<evidence type="ECO:0000313" key="3">
    <source>
        <dbReference type="Proteomes" id="UP000299102"/>
    </source>
</evidence>
<dbReference type="EMBL" id="BGZK01001147">
    <property type="protein sequence ID" value="GBP72487.1"/>
    <property type="molecule type" value="Genomic_DNA"/>
</dbReference>
<gene>
    <name evidence="2" type="ORF">EVAR_59301_1</name>
</gene>
<protein>
    <submittedName>
        <fullName evidence="2">Uncharacterized protein</fullName>
    </submittedName>
</protein>
<organism evidence="2 3">
    <name type="scientific">Eumeta variegata</name>
    <name type="common">Bagworm moth</name>
    <name type="synonym">Eumeta japonica</name>
    <dbReference type="NCBI Taxonomy" id="151549"/>
    <lineage>
        <taxon>Eukaryota</taxon>
        <taxon>Metazoa</taxon>
        <taxon>Ecdysozoa</taxon>
        <taxon>Arthropoda</taxon>
        <taxon>Hexapoda</taxon>
        <taxon>Insecta</taxon>
        <taxon>Pterygota</taxon>
        <taxon>Neoptera</taxon>
        <taxon>Endopterygota</taxon>
        <taxon>Lepidoptera</taxon>
        <taxon>Glossata</taxon>
        <taxon>Ditrysia</taxon>
        <taxon>Tineoidea</taxon>
        <taxon>Psychidae</taxon>
        <taxon>Oiketicinae</taxon>
        <taxon>Eumeta</taxon>
    </lineage>
</organism>
<comment type="caution">
    <text evidence="2">The sequence shown here is derived from an EMBL/GenBank/DDBJ whole genome shotgun (WGS) entry which is preliminary data.</text>
</comment>
<keyword evidence="3" id="KW-1185">Reference proteome</keyword>
<dbReference type="Proteomes" id="UP000299102">
    <property type="component" value="Unassembled WGS sequence"/>
</dbReference>
<accession>A0A4C1YDF0</accession>
<reference evidence="2 3" key="1">
    <citation type="journal article" date="2019" name="Commun. Biol.">
        <title>The bagworm genome reveals a unique fibroin gene that provides high tensile strength.</title>
        <authorList>
            <person name="Kono N."/>
            <person name="Nakamura H."/>
            <person name="Ohtoshi R."/>
            <person name="Tomita M."/>
            <person name="Numata K."/>
            <person name="Arakawa K."/>
        </authorList>
    </citation>
    <scope>NUCLEOTIDE SEQUENCE [LARGE SCALE GENOMIC DNA]</scope>
</reference>
<sequence>MNVQSPHLQIWVLHPEEVIPIRRGKSEISKNATTLILYLQSAVLRRPCVGEITIYLATSHPDKSCGKRGQRRERTDANPAPATAHGARIELRQIVLNQGVALAATAPPVNEYMTDCSTRH</sequence>
<proteinExistence type="predicted"/>
<name>A0A4C1YDF0_EUMVA</name>
<dbReference type="AlphaFoldDB" id="A0A4C1YDF0"/>
<evidence type="ECO:0000256" key="1">
    <source>
        <dbReference type="SAM" id="MobiDB-lite"/>
    </source>
</evidence>
<evidence type="ECO:0000313" key="2">
    <source>
        <dbReference type="EMBL" id="GBP72487.1"/>
    </source>
</evidence>
<feature type="region of interest" description="Disordered" evidence="1">
    <location>
        <begin position="62"/>
        <end position="84"/>
    </location>
</feature>